<accession>A0A4R5LKJ7</accession>
<dbReference type="PANTHER" id="PTHR42686">
    <property type="entry name" value="GH17980P-RELATED"/>
    <property type="match status" value="1"/>
</dbReference>
<evidence type="ECO:0000259" key="1">
    <source>
        <dbReference type="Pfam" id="PF00248"/>
    </source>
</evidence>
<dbReference type="GO" id="GO:0005829">
    <property type="term" value="C:cytosol"/>
    <property type="evidence" value="ECO:0007669"/>
    <property type="project" value="TreeGrafter"/>
</dbReference>
<evidence type="ECO:0000313" key="2">
    <source>
        <dbReference type="EMBL" id="TDG10252.1"/>
    </source>
</evidence>
<dbReference type="InterPro" id="IPR036812">
    <property type="entry name" value="NAD(P)_OxRdtase_dom_sf"/>
</dbReference>
<dbReference type="Pfam" id="PF00248">
    <property type="entry name" value="Aldo_ket_red"/>
    <property type="match status" value="1"/>
</dbReference>
<comment type="caution">
    <text evidence="2">The sequence shown here is derived from an EMBL/GenBank/DDBJ whole genome shotgun (WGS) entry which is preliminary data.</text>
</comment>
<organism evidence="2 3">
    <name type="scientific">Paraburkholderia guartelaensis</name>
    <dbReference type="NCBI Taxonomy" id="2546446"/>
    <lineage>
        <taxon>Bacteria</taxon>
        <taxon>Pseudomonadati</taxon>
        <taxon>Pseudomonadota</taxon>
        <taxon>Betaproteobacteria</taxon>
        <taxon>Burkholderiales</taxon>
        <taxon>Burkholderiaceae</taxon>
        <taxon>Paraburkholderia</taxon>
    </lineage>
</organism>
<reference evidence="2 3" key="1">
    <citation type="submission" date="2019-03" db="EMBL/GenBank/DDBJ databases">
        <title>Paraburkholderia sp. isolated from native Mimosa gymnas in Guartela State Park, Brazil.</title>
        <authorList>
            <person name="Paulitsch F."/>
            <person name="Hungria M."/>
            <person name="Delamuta J.R.M."/>
            <person name="Ribeiro R.A."/>
            <person name="Dall'Agnol R."/>
            <person name="Silva J.S.B."/>
        </authorList>
    </citation>
    <scope>NUCLEOTIDE SEQUENCE [LARGE SCALE GENOMIC DNA]</scope>
    <source>
        <strain evidence="2 3">CNPSo 3008</strain>
    </source>
</reference>
<proteinExistence type="predicted"/>
<dbReference type="PANTHER" id="PTHR42686:SF1">
    <property type="entry name" value="GH17980P-RELATED"/>
    <property type="match status" value="1"/>
</dbReference>
<dbReference type="InterPro" id="IPR020471">
    <property type="entry name" value="AKR"/>
</dbReference>
<dbReference type="GO" id="GO:0016491">
    <property type="term" value="F:oxidoreductase activity"/>
    <property type="evidence" value="ECO:0007669"/>
    <property type="project" value="InterPro"/>
</dbReference>
<dbReference type="RefSeq" id="WP_133179895.1">
    <property type="nucleotide sequence ID" value="NZ_SMOD01000002.1"/>
</dbReference>
<dbReference type="Gene3D" id="3.20.20.100">
    <property type="entry name" value="NADP-dependent oxidoreductase domain"/>
    <property type="match status" value="1"/>
</dbReference>
<dbReference type="SUPFAM" id="SSF51430">
    <property type="entry name" value="NAD(P)-linked oxidoreductase"/>
    <property type="match status" value="1"/>
</dbReference>
<protein>
    <submittedName>
        <fullName evidence="2">Aldo/keto reductase</fullName>
    </submittedName>
</protein>
<name>A0A4R5LKJ7_9BURK</name>
<gene>
    <name evidence="2" type="ORF">E1N52_02530</name>
</gene>
<evidence type="ECO:0000313" key="3">
    <source>
        <dbReference type="Proteomes" id="UP000295606"/>
    </source>
</evidence>
<dbReference type="AlphaFoldDB" id="A0A4R5LKJ7"/>
<dbReference type="InterPro" id="IPR023210">
    <property type="entry name" value="NADP_OxRdtase_dom"/>
</dbReference>
<dbReference type="EMBL" id="SMOD01000002">
    <property type="protein sequence ID" value="TDG10252.1"/>
    <property type="molecule type" value="Genomic_DNA"/>
</dbReference>
<feature type="domain" description="NADP-dependent oxidoreductase" evidence="1">
    <location>
        <begin position="11"/>
        <end position="323"/>
    </location>
</feature>
<sequence length="338" mass="37134">MSIRSSLLNGPLGFGAAPLGNMFRNIPEEEALETVESAWQQGVRYFDTAPFYGAGLSELRIGKALSKHKRDDYILSTKVGRLILDEVETGKRDFGEKGGLFEFALPNKILYDYSERGTMQSLEDSMKRLQVDRIDFVWVHDIAQDFHGDAWLKEFEVAHTGAFRALSKLLDEGVIKGWGLGVNRVEPIELTLGLSDAKPNGMLVAGRYTLLDHEVALQRLMPAALEKKVDIVVGGPYSSGVLAGGAHFEYQKASPEILAKVARIQALADRYAIPIKAAALQFVLAHPATAAVIPGASRPERIAEDVAALKVSIPNDFWHEMREQGLVSRLAPLPIDSK</sequence>
<dbReference type="Proteomes" id="UP000295606">
    <property type="component" value="Unassembled WGS sequence"/>
</dbReference>
<dbReference type="OrthoDB" id="9768851at2"/>
<dbReference type="CDD" id="cd19152">
    <property type="entry name" value="AKR_AKR15A"/>
    <property type="match status" value="1"/>
</dbReference>